<evidence type="ECO:0000256" key="1">
    <source>
        <dbReference type="SAM" id="MobiDB-lite"/>
    </source>
</evidence>
<organism evidence="2 3">
    <name type="scientific">Mucuna pruriens</name>
    <name type="common">Velvet bean</name>
    <name type="synonym">Dolichos pruriens</name>
    <dbReference type="NCBI Taxonomy" id="157652"/>
    <lineage>
        <taxon>Eukaryota</taxon>
        <taxon>Viridiplantae</taxon>
        <taxon>Streptophyta</taxon>
        <taxon>Embryophyta</taxon>
        <taxon>Tracheophyta</taxon>
        <taxon>Spermatophyta</taxon>
        <taxon>Magnoliopsida</taxon>
        <taxon>eudicotyledons</taxon>
        <taxon>Gunneridae</taxon>
        <taxon>Pentapetalae</taxon>
        <taxon>rosids</taxon>
        <taxon>fabids</taxon>
        <taxon>Fabales</taxon>
        <taxon>Fabaceae</taxon>
        <taxon>Papilionoideae</taxon>
        <taxon>50 kb inversion clade</taxon>
        <taxon>NPAAA clade</taxon>
        <taxon>indigoferoid/millettioid clade</taxon>
        <taxon>Phaseoleae</taxon>
        <taxon>Mucuna</taxon>
    </lineage>
</organism>
<dbReference type="Gene3D" id="3.10.10.10">
    <property type="entry name" value="HIV Type 1 Reverse Transcriptase, subunit A, domain 1"/>
    <property type="match status" value="1"/>
</dbReference>
<feature type="compositionally biased region" description="Basic and acidic residues" evidence="1">
    <location>
        <begin position="156"/>
        <end position="199"/>
    </location>
</feature>
<feature type="non-terminal residue" evidence="2">
    <location>
        <position position="1"/>
    </location>
</feature>
<accession>A0A371IDW9</accession>
<keyword evidence="3" id="KW-1185">Reference proteome</keyword>
<gene>
    <name evidence="2" type="ORF">CR513_01903</name>
</gene>
<dbReference type="InterPro" id="IPR043502">
    <property type="entry name" value="DNA/RNA_pol_sf"/>
</dbReference>
<name>A0A371IDW9_MUCPR</name>
<evidence type="ECO:0000313" key="3">
    <source>
        <dbReference type="Proteomes" id="UP000257109"/>
    </source>
</evidence>
<dbReference type="PANTHER" id="PTHR35046">
    <property type="entry name" value="ZINC KNUCKLE (CCHC-TYPE) FAMILY PROTEIN"/>
    <property type="match status" value="1"/>
</dbReference>
<dbReference type="EMBL" id="QJKJ01000318">
    <property type="protein sequence ID" value="RDY13210.1"/>
    <property type="molecule type" value="Genomic_DNA"/>
</dbReference>
<dbReference type="Proteomes" id="UP000257109">
    <property type="component" value="Unassembled WGS sequence"/>
</dbReference>
<feature type="region of interest" description="Disordered" evidence="1">
    <location>
        <begin position="156"/>
        <end position="236"/>
    </location>
</feature>
<evidence type="ECO:0000313" key="2">
    <source>
        <dbReference type="EMBL" id="RDY13210.1"/>
    </source>
</evidence>
<dbReference type="AlphaFoldDB" id="A0A371IDW9"/>
<protein>
    <submittedName>
        <fullName evidence="2">Uncharacterized protein</fullName>
    </submittedName>
</protein>
<sequence>MILNASSPLISLPTGFGVLREEFKDVFPKDMPYGLPPLRGIEHHIDLTLRATLPNRATYRTNLEESKEIQKQVGKLMEKGWWLVMPFVLTNAPKHFYEIDESCLEKPYWQVYGFVVGSHGVKINEEKVKVIQEWPIPKTVSELKYDASNVEHDGAKGEVRLELGEKKEKENKSKEREMREWGRKKREGEERKEKKEYEKRKRREKKERKRGEKEMTRREKREKRLREGESKEINER</sequence>
<dbReference type="OrthoDB" id="1934635at2759"/>
<comment type="caution">
    <text evidence="2">The sequence shown here is derived from an EMBL/GenBank/DDBJ whole genome shotgun (WGS) entry which is preliminary data.</text>
</comment>
<dbReference type="SUPFAM" id="SSF56672">
    <property type="entry name" value="DNA/RNA polymerases"/>
    <property type="match status" value="1"/>
</dbReference>
<dbReference type="PANTHER" id="PTHR35046:SF9">
    <property type="entry name" value="RNA-DIRECTED DNA POLYMERASE"/>
    <property type="match status" value="1"/>
</dbReference>
<reference evidence="2" key="1">
    <citation type="submission" date="2018-05" db="EMBL/GenBank/DDBJ databases">
        <title>Draft genome of Mucuna pruriens seed.</title>
        <authorList>
            <person name="Nnadi N.E."/>
            <person name="Vos R."/>
            <person name="Hasami M.H."/>
            <person name="Devisetty U.K."/>
            <person name="Aguiy J.C."/>
        </authorList>
    </citation>
    <scope>NUCLEOTIDE SEQUENCE [LARGE SCALE GENOMIC DNA]</scope>
    <source>
        <strain evidence="2">JCA_2017</strain>
    </source>
</reference>
<feature type="compositionally biased region" description="Basic and acidic residues" evidence="1">
    <location>
        <begin position="209"/>
        <end position="236"/>
    </location>
</feature>
<proteinExistence type="predicted"/>